<name>A0ABW8U7V9_9GAMM</name>
<comment type="caution">
    <text evidence="1">The sequence shown here is derived from an EMBL/GenBank/DDBJ whole genome shotgun (WGS) entry which is preliminary data.</text>
</comment>
<dbReference type="Proteomes" id="UP001624684">
    <property type="component" value="Unassembled WGS sequence"/>
</dbReference>
<accession>A0ABW8U7V9</accession>
<reference evidence="1 2" key="1">
    <citation type="submission" date="2024-11" db="EMBL/GenBank/DDBJ databases">
        <title>First Report of Moraxella oculi in Brazil in an Infectious Bovine Keratoconjunctivitis Outbreak.</title>
        <authorList>
            <person name="Carvalho C.V."/>
            <person name="Domingues R."/>
            <person name="Coutinho C."/>
            <person name="Honorio N.T.B.S."/>
            <person name="Faza D.R.L.R."/>
            <person name="Carvalho W.A."/>
            <person name="Machado A.B.F."/>
            <person name="Martins M.F."/>
            <person name="Gaspar E.B."/>
        </authorList>
    </citation>
    <scope>NUCLEOTIDE SEQUENCE [LARGE SCALE GENOMIC DNA]</scope>
    <source>
        <strain evidence="1 2">2117LE</strain>
    </source>
</reference>
<evidence type="ECO:0000313" key="2">
    <source>
        <dbReference type="Proteomes" id="UP001624684"/>
    </source>
</evidence>
<evidence type="ECO:0000313" key="1">
    <source>
        <dbReference type="EMBL" id="MFL1733059.1"/>
    </source>
</evidence>
<gene>
    <name evidence="1" type="ORF">ACJHVH_08715</name>
</gene>
<organism evidence="1 2">
    <name type="scientific">Moraxella oculi</name>
    <dbReference type="NCBI Taxonomy" id="2940516"/>
    <lineage>
        <taxon>Bacteria</taxon>
        <taxon>Pseudomonadati</taxon>
        <taxon>Pseudomonadota</taxon>
        <taxon>Gammaproteobacteria</taxon>
        <taxon>Moraxellales</taxon>
        <taxon>Moraxellaceae</taxon>
        <taxon>Moraxella</taxon>
    </lineage>
</organism>
<sequence>MLVGGALKLNIKGGARTAHSSDAHAKVSDWDLNIGTNNPNYTSILHDKINKKLPIKIGGKFKPQEEKDTIRFSQQQGGGEFKFSDNKNQQGIEGFFIGKTGVEEPISLKRLTTTNTKKVQTKIAENAQQIQGAENLPSDNPHKLPLGTLEKTTIHVKLTNITKEKMMDDLKSYPINGISTKFDKIILDITNGIIIDKGKILEVKQSDDRDNTTKS</sequence>
<keyword evidence="2" id="KW-1185">Reference proteome</keyword>
<dbReference type="EMBL" id="JBJJXE010000019">
    <property type="protein sequence ID" value="MFL1733059.1"/>
    <property type="molecule type" value="Genomic_DNA"/>
</dbReference>
<protein>
    <submittedName>
        <fullName evidence="1">Uncharacterized protein</fullName>
    </submittedName>
</protein>
<dbReference type="RefSeq" id="WP_407069559.1">
    <property type="nucleotide sequence ID" value="NZ_JBJJXE010000019.1"/>
</dbReference>
<proteinExistence type="predicted"/>